<keyword evidence="3" id="KW-1185">Reference proteome</keyword>
<feature type="transmembrane region" description="Helical" evidence="1">
    <location>
        <begin position="44"/>
        <end position="63"/>
    </location>
</feature>
<dbReference type="RefSeq" id="WP_183448349.1">
    <property type="nucleotide sequence ID" value="NZ_JACHWB010000001.1"/>
</dbReference>
<keyword evidence="1" id="KW-0812">Transmembrane</keyword>
<dbReference type="InterPro" id="IPR025333">
    <property type="entry name" value="DUF4239"/>
</dbReference>
<protein>
    <submittedName>
        <fullName evidence="2">Amino acid transporter</fullName>
    </submittedName>
</protein>
<feature type="transmembrane region" description="Helical" evidence="1">
    <location>
        <begin position="202"/>
        <end position="223"/>
    </location>
</feature>
<gene>
    <name evidence="2" type="ORF">FHR70_001381</name>
</gene>
<organism evidence="2 3">
    <name type="scientific">Microvirga lupini</name>
    <dbReference type="NCBI Taxonomy" id="420324"/>
    <lineage>
        <taxon>Bacteria</taxon>
        <taxon>Pseudomonadati</taxon>
        <taxon>Pseudomonadota</taxon>
        <taxon>Alphaproteobacteria</taxon>
        <taxon>Hyphomicrobiales</taxon>
        <taxon>Methylobacteriaceae</taxon>
        <taxon>Microvirga</taxon>
    </lineage>
</organism>
<feature type="transmembrane region" description="Helical" evidence="1">
    <location>
        <begin position="7"/>
        <end position="29"/>
    </location>
</feature>
<comment type="caution">
    <text evidence="2">The sequence shown here is derived from an EMBL/GenBank/DDBJ whole genome shotgun (WGS) entry which is preliminary data.</text>
</comment>
<evidence type="ECO:0000313" key="3">
    <source>
        <dbReference type="Proteomes" id="UP000532010"/>
    </source>
</evidence>
<name>A0A7W4VJM7_9HYPH</name>
<accession>A0A7W4VJM7</accession>
<dbReference type="Proteomes" id="UP000532010">
    <property type="component" value="Unassembled WGS sequence"/>
</dbReference>
<keyword evidence="1" id="KW-1133">Transmembrane helix</keyword>
<evidence type="ECO:0000256" key="1">
    <source>
        <dbReference type="SAM" id="Phobius"/>
    </source>
</evidence>
<feature type="transmembrane region" description="Helical" evidence="1">
    <location>
        <begin position="174"/>
        <end position="196"/>
    </location>
</feature>
<reference evidence="2 3" key="1">
    <citation type="submission" date="2020-08" db="EMBL/GenBank/DDBJ databases">
        <title>The Agave Microbiome: Exploring the role of microbial communities in plant adaptations to desert environments.</title>
        <authorList>
            <person name="Partida-Martinez L.P."/>
        </authorList>
    </citation>
    <scope>NUCLEOTIDE SEQUENCE [LARGE SCALE GENOMIC DNA]</scope>
    <source>
        <strain evidence="2 3">AT3.9</strain>
    </source>
</reference>
<evidence type="ECO:0000313" key="2">
    <source>
        <dbReference type="EMBL" id="MBB3018341.1"/>
    </source>
</evidence>
<dbReference type="AlphaFoldDB" id="A0A7W4VJM7"/>
<keyword evidence="1" id="KW-0472">Membrane</keyword>
<dbReference type="EMBL" id="JACHWB010000001">
    <property type="protein sequence ID" value="MBB3018341.1"/>
    <property type="molecule type" value="Genomic_DNA"/>
</dbReference>
<proteinExistence type="predicted"/>
<dbReference type="Pfam" id="PF14023">
    <property type="entry name" value="Bestrophin-like"/>
    <property type="match status" value="1"/>
</dbReference>
<sequence>MIVAAEVLIAAVTFVLLVGASLGCLIWHVRLSPKQLQEDTNTTVRLVANVFVVIASLVLGLMLNSAKNTFQAVDDGVHAYATDLILLDKTVRSLGSIGDETHQGLIAYLERALSASSGVDPDRQAEILLEEVGNKLRAIRVTDDQQTSLWNEARQLYREVLDQRWLIVGQSGGTIPMPLVVIVIAWLVLIFASFGYRSPRNTVIITTIIVAALLISASLGLILDMDNPSSGLIQVSDEPLRRVLEQIR</sequence>